<name>A0A1J1GZW5_PLAGA</name>
<feature type="transmembrane region" description="Helical" evidence="1">
    <location>
        <begin position="1079"/>
        <end position="1102"/>
    </location>
</feature>
<feature type="transmembrane region" description="Helical" evidence="1">
    <location>
        <begin position="1012"/>
        <end position="1029"/>
    </location>
</feature>
<comment type="caution">
    <text evidence="2">The sequence shown here is derived from an EMBL/GenBank/DDBJ whole genome shotgun (WGS) entry which is preliminary data.</text>
</comment>
<gene>
    <name evidence="2" type="ORF">PGAL8A_00414400</name>
</gene>
<keyword evidence="3" id="KW-1185">Reference proteome</keyword>
<feature type="transmembrane region" description="Helical" evidence="1">
    <location>
        <begin position="20"/>
        <end position="39"/>
    </location>
</feature>
<dbReference type="Proteomes" id="UP000220797">
    <property type="component" value="Unassembled WGS sequence"/>
</dbReference>
<evidence type="ECO:0000313" key="3">
    <source>
        <dbReference type="Proteomes" id="UP000220797"/>
    </source>
</evidence>
<keyword evidence="1" id="KW-0472">Membrane</keyword>
<feature type="transmembrane region" description="Helical" evidence="1">
    <location>
        <begin position="661"/>
        <end position="683"/>
    </location>
</feature>
<evidence type="ECO:0000256" key="1">
    <source>
        <dbReference type="SAM" id="Phobius"/>
    </source>
</evidence>
<organism evidence="2 3">
    <name type="scientific">Plasmodium gallinaceum</name>
    <dbReference type="NCBI Taxonomy" id="5849"/>
    <lineage>
        <taxon>Eukaryota</taxon>
        <taxon>Sar</taxon>
        <taxon>Alveolata</taxon>
        <taxon>Apicomplexa</taxon>
        <taxon>Aconoidasida</taxon>
        <taxon>Haemosporida</taxon>
        <taxon>Plasmodiidae</taxon>
        <taxon>Plasmodium</taxon>
        <taxon>Plasmodium (Haemamoeba)</taxon>
    </lineage>
</organism>
<dbReference type="EMBL" id="CVMV01000070">
    <property type="protein sequence ID" value="CRG96564.1"/>
    <property type="molecule type" value="Genomic_DNA"/>
</dbReference>
<dbReference type="OrthoDB" id="372334at2759"/>
<dbReference type="VEuPathDB" id="PlasmoDB:PGAL8A_00414400"/>
<dbReference type="OMA" id="VNIMIIN"/>
<feature type="transmembrane region" description="Helical" evidence="1">
    <location>
        <begin position="1108"/>
        <end position="1127"/>
    </location>
</feature>
<feature type="transmembrane region" description="Helical" evidence="1">
    <location>
        <begin position="89"/>
        <end position="115"/>
    </location>
</feature>
<keyword evidence="1" id="KW-1133">Transmembrane helix</keyword>
<keyword evidence="1" id="KW-0812">Transmembrane</keyword>
<protein>
    <submittedName>
        <fullName evidence="2">Uncharacterized protein</fullName>
    </submittedName>
</protein>
<dbReference type="RefSeq" id="XP_028529368.1">
    <property type="nucleotide sequence ID" value="XM_028672857.1"/>
</dbReference>
<feature type="transmembrane region" description="Helical" evidence="1">
    <location>
        <begin position="556"/>
        <end position="582"/>
    </location>
</feature>
<dbReference type="GeneID" id="39732674"/>
<sequence length="1133" mass="137608">MIKKKLLNFFNYFYCIKNCYIYHIIFLYIFFLRITYTYAEITISHFFTYLLSKYENLEKSKKEENIFYYFTNFFNFNNRNSDKFLNTKLFVVVYLPICLKCFYTLFFDYVAYYVYIHYYFKKINEDFKKVYYSSLPHENQIYRMKENINCKKRIRQDKKKKKKKKNITNDIYINDTSVISVCKYKRSKLGKKKFLIYKKKLEDYRKNKNIKKTIFSRTINKNGKIKVLKCKDYKLEDNLFNKNKNYDIFYKNIYHNILKKRVNIFIKRKKRNFNDENKDFFNNLRKETINKRKNIKWNNLYNNKDYYNNLIQNSNNNNITSDNYNINHYNFISTSHMKVFSNNLFCFNDTLKDTNKKKNEILSLESQFNKKSYVKKKEKGNKKKSNYFFNYYKNLRRNSYILNNESSKIYKNMNDCEKSFENCKNDLLEEKNFKYSEIVEKHNIYNQNLLTKNIHSFDEVFNYKSTNDNVFENSKNKENKNTNLNNLFKSIRGNISAEHLFQYSNELKESNLTISENNYYYYNKFKSFHNEKSDNSYNMRKIINNKINSEYYHLKLNILILSCIIIQISNSLILILISNNIIIKKEKIFFFCFLYSLLESVTDVISDNIFFLCGKFTDVYKKEINISSIYTLQVISKMVLSISTVFIYFIYHIFIFSYKQVNIMIINTFIKVFSIFILSILFLKNKDNIFNYYYDEKPLSFNYYYKKDDIYNSNSLNSTEMNSFQIMINKDKINISENTVSNYNYSNNKKLTKNIKKDKDNLYYPKKAFYNENYATNEFVNDDTEKKTRCMKLIFVKLKYITHIFNLFNLFPNIKKIFFKENNINYNYKLLTLENVKYDEENNKNVIKEKQNYLLKIPIIKNIKKLIDIKKLKYNSNEYISNIKNNNNLIRKEIEYMNEKKKKNKNINNIKLDKSGYEKYKYYDKMNNKKKIKINYPFKLFLNNLNFSNIFYICLLLIIPTFERIFLNYKIKNIIIDLDLYCYLNLVNHITDLAGLYIYISYFNEESYTSSIFLSSLINICLMSLRFLSLHNRYNQIGLLFLETVLKSLHKTFFYMPIFILVTKTYIKNIHNIMCSFYSSILDFSSFASCYFEYLIISYYNLEDSKNIRALVFISFLILHLLSLIIISKLKKT</sequence>
<feature type="transmembrane region" description="Helical" evidence="1">
    <location>
        <begin position="940"/>
        <end position="960"/>
    </location>
</feature>
<reference evidence="2" key="1">
    <citation type="submission" date="2015-04" db="EMBL/GenBank/DDBJ databases">
        <authorList>
            <consortium name="Pathogen Informatics"/>
        </authorList>
    </citation>
    <scope>NUCLEOTIDE SEQUENCE [LARGE SCALE GENOMIC DNA]</scope>
    <source>
        <strain evidence="2">8A</strain>
    </source>
</reference>
<evidence type="ECO:0000313" key="2">
    <source>
        <dbReference type="EMBL" id="CRG96564.1"/>
    </source>
</evidence>
<proteinExistence type="predicted"/>
<dbReference type="AlphaFoldDB" id="A0A1J1GZW5"/>
<feature type="transmembrane region" description="Helical" evidence="1">
    <location>
        <begin position="634"/>
        <end position="655"/>
    </location>
</feature>
<accession>A0A1J1GZW5</accession>